<proteinExistence type="predicted"/>
<dbReference type="EMBL" id="ADAS02002338">
    <property type="protein sequence ID" value="OAV85875.1"/>
    <property type="molecule type" value="Genomic_DNA"/>
</dbReference>
<reference evidence="2 3" key="3">
    <citation type="journal article" date="2017" name="G3 (Bethesda)">
        <title>Comparative analysis highlights variable genome content of wheat rusts and divergence of the mating loci.</title>
        <authorList>
            <person name="Cuomo C.A."/>
            <person name="Bakkeren G."/>
            <person name="Khalil H.B."/>
            <person name="Panwar V."/>
            <person name="Joly D."/>
            <person name="Linning R."/>
            <person name="Sakthikumar S."/>
            <person name="Song X."/>
            <person name="Adiconis X."/>
            <person name="Fan L."/>
            <person name="Goldberg J.M."/>
            <person name="Levin J.Z."/>
            <person name="Young S."/>
            <person name="Zeng Q."/>
            <person name="Anikster Y."/>
            <person name="Bruce M."/>
            <person name="Wang M."/>
            <person name="Yin C."/>
            <person name="McCallum B."/>
            <person name="Szabo L.J."/>
            <person name="Hulbert S."/>
            <person name="Chen X."/>
            <person name="Fellers J.P."/>
        </authorList>
    </citation>
    <scope>NUCLEOTIDE SEQUENCE</scope>
    <source>
        <strain evidence="3">Isolate 1-1 / race 1 (BBBD)</strain>
        <strain evidence="2">isolate 1-1 / race 1 (BBBD)</strain>
    </source>
</reference>
<dbReference type="VEuPathDB" id="FungiDB:PTTG_30217"/>
<protein>
    <submittedName>
        <fullName evidence="1 2">Uncharacterized protein</fullName>
    </submittedName>
</protein>
<feature type="non-terminal residue" evidence="1">
    <location>
        <position position="294"/>
    </location>
</feature>
<reference evidence="2" key="4">
    <citation type="submission" date="2025-05" db="UniProtKB">
        <authorList>
            <consortium name="EnsemblFungi"/>
        </authorList>
    </citation>
    <scope>IDENTIFICATION</scope>
    <source>
        <strain evidence="2">isolate 1-1 / race 1 (BBBD)</strain>
    </source>
</reference>
<evidence type="ECO:0000313" key="3">
    <source>
        <dbReference type="Proteomes" id="UP000005240"/>
    </source>
</evidence>
<gene>
    <name evidence="1" type="ORF">PTTG_30217</name>
</gene>
<evidence type="ECO:0000313" key="2">
    <source>
        <dbReference type="EnsemblFungi" id="PTTG_30217-t43_1-p1"/>
    </source>
</evidence>
<dbReference type="EnsemblFungi" id="PTTG_30217-t43_1">
    <property type="protein sequence ID" value="PTTG_30217-t43_1-p1"/>
    <property type="gene ID" value="PTTG_30217"/>
</dbReference>
<reference evidence="1" key="1">
    <citation type="submission" date="2009-11" db="EMBL/GenBank/DDBJ databases">
        <authorList>
            <consortium name="The Broad Institute Genome Sequencing Platform"/>
            <person name="Ward D."/>
            <person name="Feldgarden M."/>
            <person name="Earl A."/>
            <person name="Young S.K."/>
            <person name="Zeng Q."/>
            <person name="Koehrsen M."/>
            <person name="Alvarado L."/>
            <person name="Berlin A."/>
            <person name="Bochicchio J."/>
            <person name="Borenstein D."/>
            <person name="Chapman S.B."/>
            <person name="Chen Z."/>
            <person name="Engels R."/>
            <person name="Freedman E."/>
            <person name="Gellesch M."/>
            <person name="Goldberg J."/>
            <person name="Griggs A."/>
            <person name="Gujja S."/>
            <person name="Heilman E."/>
            <person name="Heiman D."/>
            <person name="Hepburn T."/>
            <person name="Howarth C."/>
            <person name="Jen D."/>
            <person name="Larson L."/>
            <person name="Lewis B."/>
            <person name="Mehta T."/>
            <person name="Park D."/>
            <person name="Pearson M."/>
            <person name="Roberts A."/>
            <person name="Saif S."/>
            <person name="Shea T."/>
            <person name="Shenoy N."/>
            <person name="Sisk P."/>
            <person name="Stolte C."/>
            <person name="Sykes S."/>
            <person name="Thomson T."/>
            <person name="Walk T."/>
            <person name="White J."/>
            <person name="Yandava C."/>
            <person name="Izard J."/>
            <person name="Baranova O.V."/>
            <person name="Blanton J.M."/>
            <person name="Tanner A.C."/>
            <person name="Dewhirst F.E."/>
            <person name="Haas B."/>
            <person name="Nusbaum C."/>
            <person name="Birren B."/>
        </authorList>
    </citation>
    <scope>NUCLEOTIDE SEQUENCE [LARGE SCALE GENOMIC DNA]</scope>
    <source>
        <strain evidence="1">1-1 BBBD Race 1</strain>
    </source>
</reference>
<reference evidence="1" key="2">
    <citation type="submission" date="2016-05" db="EMBL/GenBank/DDBJ databases">
        <title>Comparative analysis highlights variable genome content of wheat rusts and divergence of the mating loci.</title>
        <authorList>
            <person name="Cuomo C.A."/>
            <person name="Bakkeren G."/>
            <person name="Szabo L."/>
            <person name="Khalil H."/>
            <person name="Joly D."/>
            <person name="Goldberg J."/>
            <person name="Young S."/>
            <person name="Zeng Q."/>
            <person name="Fellers J."/>
        </authorList>
    </citation>
    <scope>NUCLEOTIDE SEQUENCE [LARGE SCALE GENOMIC DNA]</scope>
    <source>
        <strain evidence="1">1-1 BBBD Race 1</strain>
    </source>
</reference>
<keyword evidence="3" id="KW-1185">Reference proteome</keyword>
<dbReference type="AlphaFoldDB" id="A0A180FZM8"/>
<organism evidence="1">
    <name type="scientific">Puccinia triticina (isolate 1-1 / race 1 (BBBD))</name>
    <name type="common">Brown leaf rust fungus</name>
    <dbReference type="NCBI Taxonomy" id="630390"/>
    <lineage>
        <taxon>Eukaryota</taxon>
        <taxon>Fungi</taxon>
        <taxon>Dikarya</taxon>
        <taxon>Basidiomycota</taxon>
        <taxon>Pucciniomycotina</taxon>
        <taxon>Pucciniomycetes</taxon>
        <taxon>Pucciniales</taxon>
        <taxon>Pucciniaceae</taxon>
        <taxon>Puccinia</taxon>
    </lineage>
</organism>
<dbReference type="Proteomes" id="UP000005240">
    <property type="component" value="Unassembled WGS sequence"/>
</dbReference>
<sequence>MPDPTDQLVDTPDPTLEIQQLDHHQADLVIQGFDRLVAHSLHWPSTIPRDIPTDMSIARLRSKRDIYAHLHSILLPHLKQQFQSFSLALDNRPTQTTDRHFQEFKCYRLHGMARAIGKLEIMVSVYFLSSRSLIEGLKLQKTVRWHYIRSSAVLLNESIDETIKWMEGSEFDFIREFWPHDEMRSSLTNYYFHLSSPDSERPMSRPAEQLFRSVIPIMRLSKLFFDKLAREGMKKKLVPLFTEMSSGQLEFLDQAARFMRYGCEWLVKILKSADARSPESISSSLIDIIGDLSD</sequence>
<dbReference type="PANTHER" id="PTHR33069:SF3">
    <property type="entry name" value="DYNEIN HEAVY CHAIN TAIL DOMAIN-CONTAINING PROTEIN"/>
    <property type="match status" value="1"/>
</dbReference>
<dbReference type="PANTHER" id="PTHR33069">
    <property type="entry name" value="CHROMOSOME 7, WHOLE GENOME SHOTGUN SEQUENCE-RELATED"/>
    <property type="match status" value="1"/>
</dbReference>
<name>A0A180FZM8_PUCT1</name>
<evidence type="ECO:0000313" key="1">
    <source>
        <dbReference type="EMBL" id="OAV85875.1"/>
    </source>
</evidence>
<accession>A0A180FZM8</accession>